<proteinExistence type="predicted"/>
<feature type="signal peptide" evidence="1">
    <location>
        <begin position="1"/>
        <end position="18"/>
    </location>
</feature>
<dbReference type="Gene3D" id="1.20.1280.50">
    <property type="match status" value="1"/>
</dbReference>
<keyword evidence="3" id="KW-1185">Reference proteome</keyword>
<dbReference type="Proteomes" id="UP001295794">
    <property type="component" value="Unassembled WGS sequence"/>
</dbReference>
<accession>A0AAD2HZN3</accession>
<comment type="caution">
    <text evidence="2">The sequence shown here is derived from an EMBL/GenBank/DDBJ whole genome shotgun (WGS) entry which is preliminary data.</text>
</comment>
<evidence type="ECO:0000313" key="2">
    <source>
        <dbReference type="EMBL" id="CAK5284812.1"/>
    </source>
</evidence>
<evidence type="ECO:0008006" key="4">
    <source>
        <dbReference type="Google" id="ProtNLM"/>
    </source>
</evidence>
<evidence type="ECO:0000256" key="1">
    <source>
        <dbReference type="SAM" id="SignalP"/>
    </source>
</evidence>
<sequence length="410" mass="45944">MLLLPVSCIASLPPEILALVFETAVGDHARCSLPVGLSAVCWRWRIVALSTPRIWNTIFISRPFHIVRAMHFLPRSQSLPFHLHLDTRSWGAKIEISDTLRFLEEDMHRCNSMTLHLTDGQLQKWNSTPFGLSRLQNADLRIHSYAPDELWGPPHSLDLFLESLPRVSYLRLSTSLPVAAASCLLHLRTLDVNCAWARTSPGGSAPSLFRQLEQYAPGIEELILRGYSGYNDFPLTALDVRRRSTLPCLKSLVLNFRDAFLLDGVIILAQTLLAPTLRQLLIRLPSADDDMYPRSGSLLWRALLVEFAAASVAHFLEDQEGLGTSSFPGLRGFFIAGDMGVQVDLCIGRRAPDVQPLLEDGHAKMDWFLDSERLDADVSGDIKDEVFDTRLRHRCSDFCLIPGHNSSPWA</sequence>
<reference evidence="2" key="1">
    <citation type="submission" date="2023-11" db="EMBL/GenBank/DDBJ databases">
        <authorList>
            <person name="De Vega J J."/>
            <person name="De Vega J J."/>
        </authorList>
    </citation>
    <scope>NUCLEOTIDE SEQUENCE</scope>
</reference>
<feature type="chain" id="PRO_5041961605" description="F-box domain-containing protein" evidence="1">
    <location>
        <begin position="19"/>
        <end position="410"/>
    </location>
</feature>
<dbReference type="AlphaFoldDB" id="A0AAD2HZN3"/>
<keyword evidence="1" id="KW-0732">Signal</keyword>
<name>A0AAD2HZN3_9AGAR</name>
<protein>
    <recommendedName>
        <fullName evidence="4">F-box domain-containing protein</fullName>
    </recommendedName>
</protein>
<evidence type="ECO:0000313" key="3">
    <source>
        <dbReference type="Proteomes" id="UP001295794"/>
    </source>
</evidence>
<gene>
    <name evidence="2" type="ORF">MYCIT1_LOCUS38283</name>
</gene>
<organism evidence="2 3">
    <name type="scientific">Mycena citricolor</name>
    <dbReference type="NCBI Taxonomy" id="2018698"/>
    <lineage>
        <taxon>Eukaryota</taxon>
        <taxon>Fungi</taxon>
        <taxon>Dikarya</taxon>
        <taxon>Basidiomycota</taxon>
        <taxon>Agaricomycotina</taxon>
        <taxon>Agaricomycetes</taxon>
        <taxon>Agaricomycetidae</taxon>
        <taxon>Agaricales</taxon>
        <taxon>Marasmiineae</taxon>
        <taxon>Mycenaceae</taxon>
        <taxon>Mycena</taxon>
    </lineage>
</organism>
<dbReference type="EMBL" id="CAVNYO010000481">
    <property type="protein sequence ID" value="CAK5284812.1"/>
    <property type="molecule type" value="Genomic_DNA"/>
</dbReference>